<dbReference type="PANTHER" id="PTHR48056:SF41">
    <property type="entry name" value="RECEPTOR-LIKE PROTEIN KINASE HAIKU2"/>
    <property type="match status" value="1"/>
</dbReference>
<feature type="chain" id="PRO_5043176898" description="Protein kinase domain-containing protein" evidence="19">
    <location>
        <begin position="30"/>
        <end position="1017"/>
    </location>
</feature>
<keyword evidence="16" id="KW-0325">Glycoprotein</keyword>
<dbReference type="OMA" id="TGVDCAN"/>
<dbReference type="PANTHER" id="PTHR48056">
    <property type="entry name" value="LRR RECEPTOR-LIKE SERINE/THREONINE-PROTEIN KINASE-RELATED"/>
    <property type="match status" value="1"/>
</dbReference>
<dbReference type="Pfam" id="PF08263">
    <property type="entry name" value="LRRNT_2"/>
    <property type="match status" value="1"/>
</dbReference>
<feature type="binding site" evidence="17">
    <location>
        <position position="714"/>
    </location>
    <ligand>
        <name>ATP</name>
        <dbReference type="ChEBI" id="CHEBI:30616"/>
    </ligand>
</feature>
<dbReference type="Gene3D" id="3.30.200.20">
    <property type="entry name" value="Phosphorylase Kinase, domain 1"/>
    <property type="match status" value="1"/>
</dbReference>
<evidence type="ECO:0000256" key="11">
    <source>
        <dbReference type="ARBA" id="ARBA00022777"/>
    </source>
</evidence>
<reference evidence="21" key="2">
    <citation type="submission" date="2018-10" db="UniProtKB">
        <authorList>
            <consortium name="EnsemblPlants"/>
        </authorList>
    </citation>
    <scope>IDENTIFICATION</scope>
</reference>
<dbReference type="AlphaFoldDB" id="A0A3B6LF71"/>
<dbReference type="Pfam" id="PF13855">
    <property type="entry name" value="LRR_8"/>
    <property type="match status" value="1"/>
</dbReference>
<dbReference type="PaxDb" id="4565-Traes_5BS_4BF0F2F1B.1"/>
<dbReference type="Gramene" id="TraesLAC5B03G02747150.1">
    <property type="protein sequence ID" value="TraesLAC5B03G02747150.1.CDS1"/>
    <property type="gene ID" value="TraesLAC5B03G02747150"/>
</dbReference>
<keyword evidence="7 18" id="KW-0812">Transmembrane</keyword>
<dbReference type="Pfam" id="PF00069">
    <property type="entry name" value="Pkinase"/>
    <property type="match status" value="1"/>
</dbReference>
<keyword evidence="8 19" id="KW-0732">Signal</keyword>
<dbReference type="GeneID" id="123110112"/>
<evidence type="ECO:0000256" key="4">
    <source>
        <dbReference type="ARBA" id="ARBA00022475"/>
    </source>
</evidence>
<dbReference type="Gene3D" id="3.80.10.10">
    <property type="entry name" value="Ribonuclease Inhibitor"/>
    <property type="match status" value="4"/>
</dbReference>
<dbReference type="Gramene" id="TraesWEE_scaffold_083959_01G000100.1">
    <property type="protein sequence ID" value="TraesWEE_scaffold_083959_01G000100.1"/>
    <property type="gene ID" value="TraesWEE_scaffold_083959_01G000100"/>
</dbReference>
<comment type="similarity">
    <text evidence="3">Belongs to the protein kinase superfamily. Ser/Thr protein kinase family.</text>
</comment>
<evidence type="ECO:0000256" key="19">
    <source>
        <dbReference type="SAM" id="SignalP"/>
    </source>
</evidence>
<feature type="signal peptide" evidence="19">
    <location>
        <begin position="1"/>
        <end position="29"/>
    </location>
</feature>
<evidence type="ECO:0000313" key="22">
    <source>
        <dbReference type="Proteomes" id="UP000019116"/>
    </source>
</evidence>
<organism evidence="21">
    <name type="scientific">Triticum aestivum</name>
    <name type="common">Wheat</name>
    <dbReference type="NCBI Taxonomy" id="4565"/>
    <lineage>
        <taxon>Eukaryota</taxon>
        <taxon>Viridiplantae</taxon>
        <taxon>Streptophyta</taxon>
        <taxon>Embryophyta</taxon>
        <taxon>Tracheophyta</taxon>
        <taxon>Spermatophyta</taxon>
        <taxon>Magnoliopsida</taxon>
        <taxon>Liliopsida</taxon>
        <taxon>Poales</taxon>
        <taxon>Poaceae</taxon>
        <taxon>BOP clade</taxon>
        <taxon>Pooideae</taxon>
        <taxon>Triticodae</taxon>
        <taxon>Triticeae</taxon>
        <taxon>Triticinae</taxon>
        <taxon>Triticum</taxon>
    </lineage>
</organism>
<evidence type="ECO:0000256" key="8">
    <source>
        <dbReference type="ARBA" id="ARBA00022729"/>
    </source>
</evidence>
<evidence type="ECO:0000256" key="10">
    <source>
        <dbReference type="ARBA" id="ARBA00022741"/>
    </source>
</evidence>
<keyword evidence="6" id="KW-0808">Transferase</keyword>
<dbReference type="Gene3D" id="1.10.510.10">
    <property type="entry name" value="Transferase(Phosphotransferase) domain 1"/>
    <property type="match status" value="1"/>
</dbReference>
<dbReference type="Gramene" id="TraesSTA5B03G02784220.1">
    <property type="protein sequence ID" value="TraesSTA5B03G02784220.1.CDS1"/>
    <property type="gene ID" value="TraesSTA5B03G02784220"/>
</dbReference>
<sequence length="1017" mass="106298">MPPARPFHLHLHLAVAALLLSAVLHAASAATPPELDALMAFKSSLAIPPAADAFFASWDAAAATPCNFTGVTCRGSAVTALSVPEMNVTAESVPFDVLCGSLKSLATLSLPSNALAGTIAGVDACVGLQELSLPFNSFSGEIPDLSPLTGLRTLNLSSNAFSGSFPWSALTAMPGLQALSAGDNPFLTPTKSFPPEITRLTNLTRLYLSAANIAGPIPAAIGRLTRLVDLELADNPLTGEIPPAISQLVNLQSLELYNCSLTGALPRGFGRLTRLQFFDASQNQLTGGLSELRSLTRLVSLQLFYNGLSGEVPPEFGDFRELVNLSLYSNNLTGDLPPKLGSWSEFNFIDVSTNSLTGPIPPDMCKRGTMLKLLMLENRFSGEIPATYATCATLQRFRVSKNLLTGDVPEGLWALPNAEIIDLEGNHFTGGISEGIGKAASLTSLHLAGNKFSGAIPSSIGDAGKLQSIDVSSNELSGEIPPSIGKLVGLDSLDIAGNGISGAIPASLGSCSALSTMNLAENKLAGAIPTELRGLTRLNSLNISSNELSGAVPAILAELKLSYLNLSNNRLDGPVPAGLAISAYGESFQGNPGLCANNGAGFLRRCTPGDGGRSGSTARTLVTCLLAGMAVLLAVLGVAIFIKKRRQHAEAAAMAGGKLLFAKKGSWNVKSFRMMAFDEREIVGGVRDENLIGSGGSGNVYRVKLGCGTVVAVKHITRTRAAAAASAGPTAAMLPRSASASARQCREFDAEVGTLSSIRHVNVVKLLCSVTSEDGAASLLVYEHLPNGSLYESLHGPTARKLGGLGWPERYEVAVGAARGLEYLHHGCGDRPILHRDVKSSNILLDEAFKPRLADFGLAKILHANAGAGKLQGEPWSSSGGAVAGTVGYMAPEYAYARKVTEKSDVYSFGVVLLELATGRAAVADGEDVVEWASRRLDGAGNGREKAMALVDASAAREEWEKEEAVRVLRVAVLCTSRTPAVRPSMRSVVQMLEDAAVGRECSGNGKPALEVKVVAP</sequence>
<dbReference type="OrthoDB" id="2015831at2759"/>
<keyword evidence="9" id="KW-0677">Repeat</keyword>
<evidence type="ECO:0000256" key="14">
    <source>
        <dbReference type="ARBA" id="ARBA00023136"/>
    </source>
</evidence>
<dbReference type="FunFam" id="1.10.510.10:FF:000388">
    <property type="entry name" value="Leucine-rich repeat receptor-like tyrosine-protein kinase PXC3"/>
    <property type="match status" value="1"/>
</dbReference>
<dbReference type="InterPro" id="IPR017441">
    <property type="entry name" value="Protein_kinase_ATP_BS"/>
</dbReference>
<dbReference type="PROSITE" id="PS50011">
    <property type="entry name" value="PROTEIN_KINASE_DOM"/>
    <property type="match status" value="1"/>
</dbReference>
<evidence type="ECO:0000256" key="5">
    <source>
        <dbReference type="ARBA" id="ARBA00022614"/>
    </source>
</evidence>
<dbReference type="PROSITE" id="PS00108">
    <property type="entry name" value="PROTEIN_KINASE_ST"/>
    <property type="match status" value="1"/>
</dbReference>
<evidence type="ECO:0000256" key="15">
    <source>
        <dbReference type="ARBA" id="ARBA00023170"/>
    </source>
</evidence>
<dbReference type="Proteomes" id="UP000019116">
    <property type="component" value="Chromosome 5B"/>
</dbReference>
<evidence type="ECO:0000256" key="1">
    <source>
        <dbReference type="ARBA" id="ARBA00004162"/>
    </source>
</evidence>
<dbReference type="GO" id="GO:0005886">
    <property type="term" value="C:plasma membrane"/>
    <property type="evidence" value="ECO:0000318"/>
    <property type="project" value="GO_Central"/>
</dbReference>
<proteinExistence type="inferred from homology"/>
<dbReference type="SUPFAM" id="SSF52058">
    <property type="entry name" value="L domain-like"/>
    <property type="match status" value="2"/>
</dbReference>
<comment type="subcellular location">
    <subcellularLocation>
        <location evidence="1">Cell membrane</location>
        <topology evidence="1">Single-pass membrane protein</topology>
    </subcellularLocation>
    <subcellularLocation>
        <location evidence="2">Membrane</location>
        <topology evidence="2">Single-pass type I membrane protein</topology>
    </subcellularLocation>
</comment>
<dbReference type="RefSeq" id="XP_044386491.1">
    <property type="nucleotide sequence ID" value="XM_044530556.1"/>
</dbReference>
<dbReference type="Gramene" id="TraesKAR5B01G0008040.1">
    <property type="protein sequence ID" value="cds.TraesKAR5B01G0008040.1"/>
    <property type="gene ID" value="TraesKAR5B01G0008040"/>
</dbReference>
<reference evidence="21" key="1">
    <citation type="submission" date="2018-08" db="EMBL/GenBank/DDBJ databases">
        <authorList>
            <person name="Rossello M."/>
        </authorList>
    </citation>
    <scope>NUCLEOTIDE SEQUENCE [LARGE SCALE GENOMIC DNA]</scope>
    <source>
        <strain evidence="21">cv. Chinese Spring</strain>
    </source>
</reference>
<dbReference type="InterPro" id="IPR000719">
    <property type="entry name" value="Prot_kinase_dom"/>
</dbReference>
<keyword evidence="5" id="KW-0433">Leucine-rich repeat</keyword>
<evidence type="ECO:0000256" key="6">
    <source>
        <dbReference type="ARBA" id="ARBA00022679"/>
    </source>
</evidence>
<dbReference type="PROSITE" id="PS00107">
    <property type="entry name" value="PROTEIN_KINASE_ATP"/>
    <property type="match status" value="1"/>
</dbReference>
<dbReference type="KEGG" id="taes:123110112"/>
<dbReference type="Pfam" id="PF00560">
    <property type="entry name" value="LRR_1"/>
    <property type="match status" value="5"/>
</dbReference>
<evidence type="ECO:0000256" key="2">
    <source>
        <dbReference type="ARBA" id="ARBA00004479"/>
    </source>
</evidence>
<dbReference type="FunFam" id="3.80.10.10:FF:000095">
    <property type="entry name" value="LRR receptor-like serine/threonine-protein kinase GSO1"/>
    <property type="match status" value="1"/>
</dbReference>
<protein>
    <recommendedName>
        <fullName evidence="20">Protein kinase domain-containing protein</fullName>
    </recommendedName>
</protein>
<evidence type="ECO:0000256" key="17">
    <source>
        <dbReference type="PROSITE-ProRule" id="PRU10141"/>
    </source>
</evidence>
<dbReference type="InterPro" id="IPR008271">
    <property type="entry name" value="Ser/Thr_kinase_AS"/>
</dbReference>
<keyword evidence="12 17" id="KW-0067">ATP-binding</keyword>
<dbReference type="GO" id="GO:0004672">
    <property type="term" value="F:protein kinase activity"/>
    <property type="evidence" value="ECO:0007669"/>
    <property type="project" value="InterPro"/>
</dbReference>
<accession>A0A3B6LF71</accession>
<dbReference type="CDD" id="cd14066">
    <property type="entry name" value="STKc_IRAK"/>
    <property type="match status" value="1"/>
</dbReference>
<keyword evidence="22" id="KW-1185">Reference proteome</keyword>
<evidence type="ECO:0000256" key="3">
    <source>
        <dbReference type="ARBA" id="ARBA00008684"/>
    </source>
</evidence>
<keyword evidence="4" id="KW-1003">Cell membrane</keyword>
<keyword evidence="15" id="KW-0675">Receptor</keyword>
<dbReference type="InterPro" id="IPR032675">
    <property type="entry name" value="LRR_dom_sf"/>
</dbReference>
<dbReference type="InterPro" id="IPR013210">
    <property type="entry name" value="LRR_N_plant-typ"/>
</dbReference>
<evidence type="ECO:0000256" key="9">
    <source>
        <dbReference type="ARBA" id="ARBA00022737"/>
    </source>
</evidence>
<dbReference type="EnsemblPlants" id="TraesCS5B02G012000.1">
    <property type="protein sequence ID" value="TraesCS5B02G012000.1.cds1"/>
    <property type="gene ID" value="TraesCS5B02G012000"/>
</dbReference>
<keyword evidence="14 18" id="KW-0472">Membrane</keyword>
<dbReference type="GO" id="GO:0005524">
    <property type="term" value="F:ATP binding"/>
    <property type="evidence" value="ECO:0007669"/>
    <property type="project" value="UniProtKB-UniRule"/>
</dbReference>
<dbReference type="Gramene" id="TraesCS5B03G0026100.1">
    <property type="protein sequence ID" value="TraesCS5B03G0026100.1.CDS1"/>
    <property type="gene ID" value="TraesCS5B03G0026100"/>
</dbReference>
<dbReference type="Gramene" id="TraesCS5B02G012000.1">
    <property type="protein sequence ID" value="TraesCS5B02G012000.1.cds1"/>
    <property type="gene ID" value="TraesCS5B02G012000"/>
</dbReference>
<feature type="domain" description="Protein kinase" evidence="20">
    <location>
        <begin position="686"/>
        <end position="998"/>
    </location>
</feature>
<dbReference type="SUPFAM" id="SSF56112">
    <property type="entry name" value="Protein kinase-like (PK-like)"/>
    <property type="match status" value="1"/>
</dbReference>
<dbReference type="SMART" id="SM00220">
    <property type="entry name" value="S_TKc"/>
    <property type="match status" value="1"/>
</dbReference>
<evidence type="ECO:0000256" key="18">
    <source>
        <dbReference type="SAM" id="Phobius"/>
    </source>
</evidence>
<evidence type="ECO:0000256" key="7">
    <source>
        <dbReference type="ARBA" id="ARBA00022692"/>
    </source>
</evidence>
<keyword evidence="10 17" id="KW-0547">Nucleotide-binding</keyword>
<dbReference type="InterPro" id="IPR001611">
    <property type="entry name" value="Leu-rich_rpt"/>
</dbReference>
<evidence type="ECO:0000259" key="20">
    <source>
        <dbReference type="PROSITE" id="PS50011"/>
    </source>
</evidence>
<evidence type="ECO:0000313" key="21">
    <source>
        <dbReference type="EnsemblPlants" id="TraesCS5B02G012000.1.cds1"/>
    </source>
</evidence>
<evidence type="ECO:0000256" key="12">
    <source>
        <dbReference type="ARBA" id="ARBA00022840"/>
    </source>
</evidence>
<dbReference type="FunFam" id="3.80.10.10:FF:000905">
    <property type="entry name" value="Receptor-like protein kinase 7"/>
    <property type="match status" value="1"/>
</dbReference>
<evidence type="ECO:0000256" key="16">
    <source>
        <dbReference type="ARBA" id="ARBA00023180"/>
    </source>
</evidence>
<keyword evidence="13 18" id="KW-1133">Transmembrane helix</keyword>
<dbReference type="STRING" id="4565.A0A3B6LF71"/>
<name>A0A3B6LF71_WHEAT</name>
<dbReference type="InterPro" id="IPR011009">
    <property type="entry name" value="Kinase-like_dom_sf"/>
</dbReference>
<dbReference type="SMR" id="A0A3B6LF71"/>
<feature type="transmembrane region" description="Helical" evidence="18">
    <location>
        <begin position="620"/>
        <end position="642"/>
    </location>
</feature>
<keyword evidence="11" id="KW-0418">Kinase</keyword>
<dbReference type="InterPro" id="IPR050647">
    <property type="entry name" value="Plant_LRR-RLKs"/>
</dbReference>
<evidence type="ECO:0000256" key="13">
    <source>
        <dbReference type="ARBA" id="ARBA00022989"/>
    </source>
</evidence>
<gene>
    <name evidence="21" type="primary">LOC123110112</name>
</gene>